<evidence type="ECO:0000256" key="3">
    <source>
        <dbReference type="ARBA" id="ARBA00023163"/>
    </source>
</evidence>
<dbReference type="GO" id="GO:0003677">
    <property type="term" value="F:DNA binding"/>
    <property type="evidence" value="ECO:0007669"/>
    <property type="project" value="UniProtKB-KW"/>
</dbReference>
<dbReference type="InterPro" id="IPR014757">
    <property type="entry name" value="Tscrpt_reg_IclR_C"/>
</dbReference>
<feature type="domain" description="IclR-ED" evidence="5">
    <location>
        <begin position="70"/>
        <end position="281"/>
    </location>
</feature>
<dbReference type="SMART" id="SM00346">
    <property type="entry name" value="HTH_ICLR"/>
    <property type="match status" value="1"/>
</dbReference>
<dbReference type="PROSITE" id="PS51077">
    <property type="entry name" value="HTH_ICLR"/>
    <property type="match status" value="1"/>
</dbReference>
<dbReference type="GO" id="GO:0003700">
    <property type="term" value="F:DNA-binding transcription factor activity"/>
    <property type="evidence" value="ECO:0007669"/>
    <property type="project" value="TreeGrafter"/>
</dbReference>
<reference evidence="6 7" key="1">
    <citation type="submission" date="2019-07" db="EMBL/GenBank/DDBJ databases">
        <title>Tepidimonas sediminis YIM 72259 draft genome.</title>
        <authorList>
            <person name="Da Costa M.S."/>
            <person name="Froufe H.J.C."/>
            <person name="Egas C."/>
            <person name="Albuquerque L."/>
        </authorList>
    </citation>
    <scope>NUCLEOTIDE SEQUENCE [LARGE SCALE GENOMIC DNA]</scope>
    <source>
        <strain evidence="6 7">YIM 72259</strain>
    </source>
</reference>
<accession>A0A554WPI5</accession>
<keyword evidence="7" id="KW-1185">Reference proteome</keyword>
<dbReference type="Pfam" id="PF09339">
    <property type="entry name" value="HTH_IclR"/>
    <property type="match status" value="1"/>
</dbReference>
<evidence type="ECO:0000313" key="6">
    <source>
        <dbReference type="EMBL" id="TSE25470.1"/>
    </source>
</evidence>
<dbReference type="SUPFAM" id="SSF46785">
    <property type="entry name" value="Winged helix' DNA-binding domain"/>
    <property type="match status" value="1"/>
</dbReference>
<dbReference type="PANTHER" id="PTHR30136">
    <property type="entry name" value="HELIX-TURN-HELIX TRANSCRIPTIONAL REGULATOR, ICLR FAMILY"/>
    <property type="match status" value="1"/>
</dbReference>
<dbReference type="Proteomes" id="UP000320225">
    <property type="component" value="Unassembled WGS sequence"/>
</dbReference>
<evidence type="ECO:0000256" key="1">
    <source>
        <dbReference type="ARBA" id="ARBA00023015"/>
    </source>
</evidence>
<dbReference type="GO" id="GO:0045892">
    <property type="term" value="P:negative regulation of DNA-templated transcription"/>
    <property type="evidence" value="ECO:0007669"/>
    <property type="project" value="TreeGrafter"/>
</dbReference>
<proteinExistence type="predicted"/>
<name>A0A554WPI5_9BURK</name>
<keyword evidence="2" id="KW-0238">DNA-binding</keyword>
<dbReference type="RefSeq" id="WP_143895017.1">
    <property type="nucleotide sequence ID" value="NZ_VJND01000007.1"/>
</dbReference>
<dbReference type="InterPro" id="IPR029016">
    <property type="entry name" value="GAF-like_dom_sf"/>
</dbReference>
<evidence type="ECO:0000259" key="4">
    <source>
        <dbReference type="PROSITE" id="PS51077"/>
    </source>
</evidence>
<evidence type="ECO:0000313" key="7">
    <source>
        <dbReference type="Proteomes" id="UP000320225"/>
    </source>
</evidence>
<feature type="domain" description="HTH iclR-type" evidence="4">
    <location>
        <begin position="9"/>
        <end position="69"/>
    </location>
</feature>
<keyword evidence="1" id="KW-0805">Transcription regulation</keyword>
<keyword evidence="3" id="KW-0804">Transcription</keyword>
<gene>
    <name evidence="6" type="primary">pcaU</name>
    <name evidence="6" type="ORF">Tsedi_01387</name>
</gene>
<dbReference type="PROSITE" id="PS51078">
    <property type="entry name" value="ICLR_ED"/>
    <property type="match status" value="1"/>
</dbReference>
<dbReference type="SUPFAM" id="SSF55781">
    <property type="entry name" value="GAF domain-like"/>
    <property type="match status" value="1"/>
</dbReference>
<dbReference type="Gene3D" id="1.10.10.10">
    <property type="entry name" value="Winged helix-like DNA-binding domain superfamily/Winged helix DNA-binding domain"/>
    <property type="match status" value="1"/>
</dbReference>
<organism evidence="6 7">
    <name type="scientific">Tepidimonas sediminis</name>
    <dbReference type="NCBI Taxonomy" id="2588941"/>
    <lineage>
        <taxon>Bacteria</taxon>
        <taxon>Pseudomonadati</taxon>
        <taxon>Pseudomonadota</taxon>
        <taxon>Betaproteobacteria</taxon>
        <taxon>Burkholderiales</taxon>
        <taxon>Tepidimonas</taxon>
    </lineage>
</organism>
<dbReference type="OrthoDB" id="9807558at2"/>
<evidence type="ECO:0000256" key="2">
    <source>
        <dbReference type="ARBA" id="ARBA00023125"/>
    </source>
</evidence>
<dbReference type="Gene3D" id="3.30.450.40">
    <property type="match status" value="1"/>
</dbReference>
<dbReference type="EMBL" id="VJND01000007">
    <property type="protein sequence ID" value="TSE25470.1"/>
    <property type="molecule type" value="Genomic_DNA"/>
</dbReference>
<dbReference type="InterPro" id="IPR036390">
    <property type="entry name" value="WH_DNA-bd_sf"/>
</dbReference>
<comment type="caution">
    <text evidence="6">The sequence shown here is derived from an EMBL/GenBank/DDBJ whole genome shotgun (WGS) entry which is preliminary data.</text>
</comment>
<sequence length="281" mass="30154">MTLAAADTIAGLIKGLAVLESFDTERQRLNATLAAQRAGLSRAAARRHLLTLAHLGYLETDGHDYWLAPKVLRLAGRYLASARLPRTVQPVLDRLAARASEPFSVAVLDDEAVVVVARSVPVVPAWAGDDVLGGSLGDPAAARGRSRWLAYGLHLGARLPAHATSTGRVLLAALPAAQLRQWLAAHAGPDGRLPRLTPYTVTEPAVLRRVLRQVRQQDHCLCSEEHELGVHAVAVPLRDARGRTVAALNAVLSQERLQAGAVQRELLPLLQQAAAELRPLL</sequence>
<dbReference type="InterPro" id="IPR036388">
    <property type="entry name" value="WH-like_DNA-bd_sf"/>
</dbReference>
<dbReference type="InterPro" id="IPR050707">
    <property type="entry name" value="HTH_MetabolicPath_Reg"/>
</dbReference>
<dbReference type="AlphaFoldDB" id="A0A554WPI5"/>
<protein>
    <submittedName>
        <fullName evidence="6">Pca operon regulatory protein</fullName>
    </submittedName>
</protein>
<dbReference type="Pfam" id="PF01614">
    <property type="entry name" value="IclR_C"/>
    <property type="match status" value="1"/>
</dbReference>
<dbReference type="PANTHER" id="PTHR30136:SF34">
    <property type="entry name" value="TRANSCRIPTIONAL REGULATOR"/>
    <property type="match status" value="1"/>
</dbReference>
<evidence type="ECO:0000259" key="5">
    <source>
        <dbReference type="PROSITE" id="PS51078"/>
    </source>
</evidence>
<dbReference type="InterPro" id="IPR005471">
    <property type="entry name" value="Tscrpt_reg_IclR_N"/>
</dbReference>